<dbReference type="KEGG" id="fla:SY85_05425"/>
<proteinExistence type="predicted"/>
<evidence type="ECO:0000313" key="3">
    <source>
        <dbReference type="Proteomes" id="UP000077177"/>
    </source>
</evidence>
<accession>A0A172TSF5</accession>
<name>A0A172TSF5_9BACT</name>
<organism evidence="2 3">
    <name type="scientific">Flavisolibacter tropicus</name>
    <dbReference type="NCBI Taxonomy" id="1492898"/>
    <lineage>
        <taxon>Bacteria</taxon>
        <taxon>Pseudomonadati</taxon>
        <taxon>Bacteroidota</taxon>
        <taxon>Chitinophagia</taxon>
        <taxon>Chitinophagales</taxon>
        <taxon>Chitinophagaceae</taxon>
        <taxon>Flavisolibacter</taxon>
    </lineage>
</organism>
<protein>
    <recommendedName>
        <fullName evidence="1">Spore protein YkvP/CgeB glycosyl transferase-like domain-containing protein</fullName>
    </recommendedName>
</protein>
<dbReference type="InterPro" id="IPR055259">
    <property type="entry name" value="YkvP/CgeB_Glyco_trans-like"/>
</dbReference>
<dbReference type="AlphaFoldDB" id="A0A172TSF5"/>
<evidence type="ECO:0000313" key="2">
    <source>
        <dbReference type="EMBL" id="ANE50019.1"/>
    </source>
</evidence>
<dbReference type="Proteomes" id="UP000077177">
    <property type="component" value="Chromosome"/>
</dbReference>
<evidence type="ECO:0000259" key="1">
    <source>
        <dbReference type="Pfam" id="PF13524"/>
    </source>
</evidence>
<dbReference type="OrthoDB" id="110463at2"/>
<dbReference type="Pfam" id="PF13524">
    <property type="entry name" value="Glyco_trans_1_2"/>
    <property type="match status" value="1"/>
</dbReference>
<gene>
    <name evidence="2" type="ORF">SY85_05425</name>
</gene>
<sequence length="390" mass="45403">MESYNKLKIVYAYTVFRSAAYGNVRAMNEKYISDLNKSGFNVEGFCLTLDPPNDALTFKDLDRKWKWGDPTLFKMYEELERKIDGKDVLINASGVNLHPRFVERLPVFTVYQCFDDPESSEHRSKPTAFSYDLSLVGNIAEVDTYKSWGVKNVDWTCLGLMHGIFNKSITYEGILNGDRDVDLFMMIDKTAPWRKERLNKIDTAFPDAHFYGKGWKRGLLPREKEIGMLARTKIGPNIHNSTGPINLRTFYLPANGVMQICDNKSHLGKLFELNKEVVGFDTVEECIDLCHYYLEHDDERREIAANGWKRVMSDYTEEKVFARTYGIINSYLNIVDKRKDDQKPISIVYNSRPKYLKAVLLTHKLSKNIFFLFKRSAKILYSRLRYFKNK</sequence>
<reference evidence="2 3" key="2">
    <citation type="journal article" date="2016" name="Int. J. Syst. Evol. Microbiol.">
        <title>Flavisolibacter tropicus sp. nov., isolated from tropical soil.</title>
        <authorList>
            <person name="Lee J.J."/>
            <person name="Kang M.S."/>
            <person name="Kim G.S."/>
            <person name="Lee C.S."/>
            <person name="Lim S."/>
            <person name="Lee J."/>
            <person name="Roh S.H."/>
            <person name="Kang H."/>
            <person name="Ha J.M."/>
            <person name="Bae S."/>
            <person name="Jung H.Y."/>
            <person name="Kim M.K."/>
        </authorList>
    </citation>
    <scope>NUCLEOTIDE SEQUENCE [LARGE SCALE GENOMIC DNA]</scope>
    <source>
        <strain evidence="2 3">LCS9</strain>
    </source>
</reference>
<feature type="domain" description="Spore protein YkvP/CgeB glycosyl transferase-like" evidence="1">
    <location>
        <begin position="207"/>
        <end position="319"/>
    </location>
</feature>
<dbReference type="EMBL" id="CP011390">
    <property type="protein sequence ID" value="ANE50019.1"/>
    <property type="molecule type" value="Genomic_DNA"/>
</dbReference>
<dbReference type="RefSeq" id="WP_066402221.1">
    <property type="nucleotide sequence ID" value="NZ_CP011390.1"/>
</dbReference>
<keyword evidence="3" id="KW-1185">Reference proteome</keyword>
<dbReference type="STRING" id="1492898.SY85_05425"/>
<reference evidence="3" key="1">
    <citation type="submission" date="2015-01" db="EMBL/GenBank/DDBJ databases">
        <title>Flavisolibacter sp./LCS9/ whole genome sequencing.</title>
        <authorList>
            <person name="Kim M.K."/>
            <person name="Srinivasan S."/>
            <person name="Lee J.-J."/>
        </authorList>
    </citation>
    <scope>NUCLEOTIDE SEQUENCE [LARGE SCALE GENOMIC DNA]</scope>
    <source>
        <strain evidence="3">LCS9</strain>
    </source>
</reference>